<protein>
    <submittedName>
        <fullName evidence="5">NFAT activation molecule 1</fullName>
    </submittedName>
</protein>
<dbReference type="GO" id="GO:0050861">
    <property type="term" value="P:positive regulation of B cell receptor signaling pathway"/>
    <property type="evidence" value="ECO:0007669"/>
    <property type="project" value="InterPro"/>
</dbReference>
<proteinExistence type="predicted"/>
<dbReference type="STRING" id="127582.A0A2Y9RE86"/>
<dbReference type="GO" id="GO:0045577">
    <property type="term" value="P:regulation of B cell differentiation"/>
    <property type="evidence" value="ECO:0007669"/>
    <property type="project" value="InterPro"/>
</dbReference>
<dbReference type="FunCoup" id="A0A2Y9RE86">
    <property type="interactions" value="73"/>
</dbReference>
<feature type="region of interest" description="Disordered" evidence="1">
    <location>
        <begin position="1"/>
        <end position="31"/>
    </location>
</feature>
<name>A0A2Y9RE86_TRIMA</name>
<feature type="compositionally biased region" description="Low complexity" evidence="1">
    <location>
        <begin position="291"/>
        <end position="302"/>
    </location>
</feature>
<organism evidence="4 5">
    <name type="scientific">Trichechus manatus latirostris</name>
    <name type="common">Florida manatee</name>
    <dbReference type="NCBI Taxonomy" id="127582"/>
    <lineage>
        <taxon>Eukaryota</taxon>
        <taxon>Metazoa</taxon>
        <taxon>Chordata</taxon>
        <taxon>Craniata</taxon>
        <taxon>Vertebrata</taxon>
        <taxon>Euteleostomi</taxon>
        <taxon>Mammalia</taxon>
        <taxon>Eutheria</taxon>
        <taxon>Afrotheria</taxon>
        <taxon>Sirenia</taxon>
        <taxon>Trichechidae</taxon>
        <taxon>Trichechus</taxon>
    </lineage>
</organism>
<evidence type="ECO:0000259" key="3">
    <source>
        <dbReference type="Pfam" id="PF25830"/>
    </source>
</evidence>
<dbReference type="GeneID" id="101361019"/>
<feature type="transmembrane region" description="Helical" evidence="2">
    <location>
        <begin position="248"/>
        <end position="270"/>
    </location>
</feature>
<dbReference type="CTD" id="150372"/>
<dbReference type="AlphaFoldDB" id="A0A2Y9RE86"/>
<dbReference type="InterPro" id="IPR033549">
    <property type="entry name" value="NFAM1"/>
</dbReference>
<evidence type="ECO:0000313" key="5">
    <source>
        <dbReference type="RefSeq" id="XP_023590284.1"/>
    </source>
</evidence>
<reference evidence="5" key="1">
    <citation type="submission" date="2025-08" db="UniProtKB">
        <authorList>
            <consortium name="RefSeq"/>
        </authorList>
    </citation>
    <scope>IDENTIFICATION</scope>
</reference>
<keyword evidence="2" id="KW-0472">Membrane</keyword>
<dbReference type="GO" id="GO:0004888">
    <property type="term" value="F:transmembrane signaling receptor activity"/>
    <property type="evidence" value="ECO:0007669"/>
    <property type="project" value="InterPro"/>
</dbReference>
<dbReference type="PANTHER" id="PTHR35680:SF1">
    <property type="entry name" value="NFAT ACTIVATION MOLECULE 1"/>
    <property type="match status" value="1"/>
</dbReference>
<sequence>MLSRRVLRPSGPATSTKGPRSVEPDLDSSPSPALLPLCGLGKSGPRFLMCRPFQPGCCGHSWSRKSKVGVIEQKRKEGQGPRPSPRRDLASVAVGPPGPRHPSGPLMTSRLLGLLLFSWTLQLGGGQSVTHTGPPIVVSLANKSVSFGCKITYLYTAEYKSFTVSYFYVDGQGKSSTKKHVNCQLNQGTENQTHTVECQVTPLLQDVSATGTYYCSVRWPHTTKNGTGTFILVRDSGYQEPPRGFQDALLFGFTSLLTVLSVLGTALLFWKKKQIQVPGKQQAQKCQDPRSASSSKKPLSDSIYTDLQRRDTEVYACIESEANNLPFSRSPLSQAGLHRSEDEGEFGLVYENL</sequence>
<dbReference type="Proteomes" id="UP000248480">
    <property type="component" value="Unplaced"/>
</dbReference>
<keyword evidence="2" id="KW-0812">Transmembrane</keyword>
<evidence type="ECO:0000256" key="2">
    <source>
        <dbReference type="SAM" id="Phobius"/>
    </source>
</evidence>
<gene>
    <name evidence="5" type="primary">NFAM1</name>
</gene>
<dbReference type="GO" id="GO:0050853">
    <property type="term" value="P:B cell receptor signaling pathway"/>
    <property type="evidence" value="ECO:0007669"/>
    <property type="project" value="TreeGrafter"/>
</dbReference>
<evidence type="ECO:0000256" key="1">
    <source>
        <dbReference type="SAM" id="MobiDB-lite"/>
    </source>
</evidence>
<dbReference type="GO" id="GO:0045121">
    <property type="term" value="C:membrane raft"/>
    <property type="evidence" value="ECO:0007669"/>
    <property type="project" value="TreeGrafter"/>
</dbReference>
<dbReference type="KEGG" id="tmu:101361019"/>
<accession>A0A2Y9RE86</accession>
<dbReference type="InParanoid" id="A0A2Y9RE86"/>
<dbReference type="RefSeq" id="XP_023590284.1">
    <property type="nucleotide sequence ID" value="XM_023734516.1"/>
</dbReference>
<dbReference type="GO" id="GO:0001819">
    <property type="term" value="P:positive regulation of cytokine production"/>
    <property type="evidence" value="ECO:0007669"/>
    <property type="project" value="InterPro"/>
</dbReference>
<feature type="compositionally biased region" description="Basic and acidic residues" evidence="1">
    <location>
        <begin position="72"/>
        <end position="89"/>
    </location>
</feature>
<feature type="region of interest" description="Disordered" evidence="1">
    <location>
        <begin position="71"/>
        <end position="104"/>
    </location>
</feature>
<dbReference type="InterPro" id="IPR057883">
    <property type="entry name" value="Ig_NFAM1"/>
</dbReference>
<keyword evidence="2" id="KW-1133">Transmembrane helix</keyword>
<feature type="region of interest" description="Disordered" evidence="1">
    <location>
        <begin position="280"/>
        <end position="302"/>
    </location>
</feature>
<feature type="domain" description="NFAM1 Ig-like" evidence="3">
    <location>
        <begin position="126"/>
        <end position="234"/>
    </location>
</feature>
<evidence type="ECO:0000313" key="4">
    <source>
        <dbReference type="Proteomes" id="UP000248480"/>
    </source>
</evidence>
<dbReference type="Pfam" id="PF25830">
    <property type="entry name" value="Ig_NFAM1"/>
    <property type="match status" value="1"/>
</dbReference>
<keyword evidence="4" id="KW-1185">Reference proteome</keyword>
<dbReference type="PANTHER" id="PTHR35680">
    <property type="entry name" value="NFAT ACTIVATION MOLECULE 1"/>
    <property type="match status" value="1"/>
</dbReference>